<feature type="compositionally biased region" description="Basic and acidic residues" evidence="7">
    <location>
        <begin position="718"/>
        <end position="727"/>
    </location>
</feature>
<dbReference type="GO" id="GO:0009360">
    <property type="term" value="C:DNA polymerase III complex"/>
    <property type="evidence" value="ECO:0007669"/>
    <property type="project" value="InterPro"/>
</dbReference>
<dbReference type="Gene3D" id="1.10.8.60">
    <property type="match status" value="1"/>
</dbReference>
<evidence type="ECO:0000259" key="8">
    <source>
        <dbReference type="Pfam" id="PF22608"/>
    </source>
</evidence>
<dbReference type="PANTHER" id="PTHR11669:SF55">
    <property type="entry name" value="OS08G0120200 PROTEIN"/>
    <property type="match status" value="1"/>
</dbReference>
<protein>
    <recommendedName>
        <fullName evidence="11">Protein STICHEL-like 2</fullName>
    </recommendedName>
</protein>
<dbReference type="Gene3D" id="1.20.272.10">
    <property type="match status" value="1"/>
</dbReference>
<evidence type="ECO:0000256" key="1">
    <source>
        <dbReference type="ARBA" id="ARBA00006360"/>
    </source>
</evidence>
<dbReference type="GO" id="GO:0046872">
    <property type="term" value="F:metal ion binding"/>
    <property type="evidence" value="ECO:0007669"/>
    <property type="project" value="UniProtKB-KW"/>
</dbReference>
<evidence type="ECO:0000256" key="4">
    <source>
        <dbReference type="ARBA" id="ARBA00022833"/>
    </source>
</evidence>
<evidence type="ECO:0000256" key="5">
    <source>
        <dbReference type="ARBA" id="ARBA00022840"/>
    </source>
</evidence>
<dbReference type="Pfam" id="PF23007">
    <property type="entry name" value="DnaA_N-like_STI"/>
    <property type="match status" value="1"/>
</dbReference>
<dbReference type="PANTHER" id="PTHR11669">
    <property type="entry name" value="REPLICATION FACTOR C / DNA POLYMERASE III GAMMA-TAU SUBUNIT"/>
    <property type="match status" value="1"/>
</dbReference>
<dbReference type="Pfam" id="PF22608">
    <property type="entry name" value="DNAX_ATPase_lid"/>
    <property type="match status" value="1"/>
</dbReference>
<evidence type="ECO:0000256" key="2">
    <source>
        <dbReference type="ARBA" id="ARBA00022723"/>
    </source>
</evidence>
<dbReference type="InterPro" id="IPR012763">
    <property type="entry name" value="DNA_pol_III_sug/sutau_N"/>
</dbReference>
<feature type="region of interest" description="Disordered" evidence="7">
    <location>
        <begin position="700"/>
        <end position="727"/>
    </location>
</feature>
<gene>
    <name evidence="10" type="ORF">CB5_LOCUS29309</name>
</gene>
<dbReference type="InterPro" id="IPR027417">
    <property type="entry name" value="P-loop_NTPase"/>
</dbReference>
<accession>A0A6V7QT40</accession>
<dbReference type="SUPFAM" id="SSF52540">
    <property type="entry name" value="P-loop containing nucleoside triphosphate hydrolases"/>
    <property type="match status" value="1"/>
</dbReference>
<proteinExistence type="inferred from homology"/>
<evidence type="ECO:0000313" key="10">
    <source>
        <dbReference type="EMBL" id="CAD1846098.1"/>
    </source>
</evidence>
<dbReference type="SUPFAM" id="SSF48019">
    <property type="entry name" value="post-AAA+ oligomerization domain-like"/>
    <property type="match status" value="1"/>
</dbReference>
<organism evidence="10">
    <name type="scientific">Ananas comosus var. bracteatus</name>
    <name type="common">red pineapple</name>
    <dbReference type="NCBI Taxonomy" id="296719"/>
    <lineage>
        <taxon>Eukaryota</taxon>
        <taxon>Viridiplantae</taxon>
        <taxon>Streptophyta</taxon>
        <taxon>Embryophyta</taxon>
        <taxon>Tracheophyta</taxon>
        <taxon>Spermatophyta</taxon>
        <taxon>Magnoliopsida</taxon>
        <taxon>Liliopsida</taxon>
        <taxon>Poales</taxon>
        <taxon>Bromeliaceae</taxon>
        <taxon>Bromelioideae</taxon>
        <taxon>Ananas</taxon>
    </lineage>
</organism>
<dbReference type="GO" id="GO:0003677">
    <property type="term" value="F:DNA binding"/>
    <property type="evidence" value="ECO:0007669"/>
    <property type="project" value="InterPro"/>
</dbReference>
<dbReference type="GO" id="GO:0005663">
    <property type="term" value="C:DNA replication factor C complex"/>
    <property type="evidence" value="ECO:0007669"/>
    <property type="project" value="TreeGrafter"/>
</dbReference>
<dbReference type="Pfam" id="PF13177">
    <property type="entry name" value="DNA_pol3_delta2"/>
    <property type="match status" value="1"/>
</dbReference>
<dbReference type="GO" id="GO:0006281">
    <property type="term" value="P:DNA repair"/>
    <property type="evidence" value="ECO:0007669"/>
    <property type="project" value="TreeGrafter"/>
</dbReference>
<dbReference type="InterPro" id="IPR054506">
    <property type="entry name" value="DnaA_N-like_STI"/>
</dbReference>
<dbReference type="EMBL" id="CAJEUB010000011">
    <property type="protein sequence ID" value="CAD1846098.1"/>
    <property type="molecule type" value="Genomic_DNA"/>
</dbReference>
<dbReference type="GO" id="GO:0003689">
    <property type="term" value="F:DNA clamp loader activity"/>
    <property type="evidence" value="ECO:0007669"/>
    <property type="project" value="TreeGrafter"/>
</dbReference>
<evidence type="ECO:0008006" key="11">
    <source>
        <dbReference type="Google" id="ProtNLM"/>
    </source>
</evidence>
<keyword evidence="6" id="KW-0175">Coiled coil</keyword>
<feature type="domain" description="DNA polymerase III subunit gamma/tau helical lid" evidence="8">
    <location>
        <begin position="397"/>
        <end position="437"/>
    </location>
</feature>
<feature type="domain" description="STICHEL DnaA-N-like alpha-beta" evidence="9">
    <location>
        <begin position="613"/>
        <end position="696"/>
    </location>
</feature>
<dbReference type="NCBIfam" id="TIGR02397">
    <property type="entry name" value="dnaX_nterm"/>
    <property type="match status" value="1"/>
</dbReference>
<dbReference type="InterPro" id="IPR008921">
    <property type="entry name" value="DNA_pol3_clamp-load_cplx_C"/>
</dbReference>
<dbReference type="GO" id="GO:0006261">
    <property type="term" value="P:DNA-templated DNA replication"/>
    <property type="evidence" value="ECO:0007669"/>
    <property type="project" value="TreeGrafter"/>
</dbReference>
<feature type="region of interest" description="Disordered" evidence="7">
    <location>
        <begin position="796"/>
        <end position="827"/>
    </location>
</feature>
<dbReference type="InterPro" id="IPR050238">
    <property type="entry name" value="DNA_Rep/Repair_Clamp_Loader"/>
</dbReference>
<keyword evidence="5" id="KW-0067">ATP-binding</keyword>
<evidence type="ECO:0000256" key="7">
    <source>
        <dbReference type="SAM" id="MobiDB-lite"/>
    </source>
</evidence>
<sequence>MYEARRHSVDIPISRTLVALMRSRSLRDPETNSLDKYAALVDTAKSGASSRADRIPESNTCNRRTFSYSQSDLLERRREVLGDAKITGFAKITGSDARPKGNCGFHSARHFGNGFDFHDESNYRLVEQVSSLMLNRSGDGKMRKQSAMREDVHPSHAEISASGGEGCVDDANTFSSNCKVHAAFCSLSRASRRTDTLLPLDERREHPFGEIAQHLDNPRSLSQKYRPRSFAQLVGQNVVAQSLSSAISSRKVAPLYLFHGPRGTGKTSAAKIFAAALNCLSSEERRPCGFCEECALILFGRSRDVKELDATNMNHRASVTIFMSASLDPVPSRFKVFIIEECQFLERETWFSICSNLEKFPQHTVFVMVTSEVEKLPSSCVTWCQRYNFLKISEADIVSRLRKICKEEGLAFEEDALDLLANKANGSLQDAEVMLDQLSLLGQRITKSIAFELIGDVSDDELLDLLDSAFSSDAAATVKKARELMSSKIDPVQLLSQLANLIMDTVARRFQDGESEVGECLGRHDFGKVGMPRLTRALEILSETEKQLQTTKNKSTWLTAALLQFNTEESFPLRDSCDSCADDGLVSTVSAEDNFGNSCHVCGHDNVNVLDKKCENVEALEQIWRRAIEKWPSSSTKSFLLKDGKLSSIYANEGLTIAEVEFCCPEYVVMAEKLREQIVGSLQDVLRCNADVRINLVPTSESKTTKSKKQSFRLPDSSGRKQERSDAGIKVDALKISNKEEEVAGVCSRYHKECPSTVMHQFDVNSVPFFHDKESAAVENVELNTPCTGTVCNKSVQDNVPEGQNQRRHPVSQSREEDEEVSLQEPGNQPSCFQNLLMHQRRFFSYTAACAKCPKIQPHCKVKFSFPRKPSIGACHCIKKPCHICSKSQAQVAYSHDGVNSFPQTLFVVYKQKVLESYHPFSPNKARPQDLAQSCVVGDPESLLKRYGSKQSEQHHWS</sequence>
<dbReference type="FunFam" id="1.10.8.60:FF:000013">
    <property type="entry name" value="DNA polymerase III subunit gamma/tau"/>
    <property type="match status" value="1"/>
</dbReference>
<dbReference type="AlphaFoldDB" id="A0A6V7QT40"/>
<dbReference type="InterPro" id="IPR045085">
    <property type="entry name" value="HLD_clamp_pol_III_gamma_tau"/>
</dbReference>
<keyword evidence="3" id="KW-0547">Nucleotide-binding</keyword>
<evidence type="ECO:0000256" key="6">
    <source>
        <dbReference type="ARBA" id="ARBA00023054"/>
    </source>
</evidence>
<keyword evidence="4" id="KW-0862">Zinc</keyword>
<evidence type="ECO:0000259" key="9">
    <source>
        <dbReference type="Pfam" id="PF23007"/>
    </source>
</evidence>
<keyword evidence="2" id="KW-0479">Metal-binding</keyword>
<dbReference type="GO" id="GO:0005524">
    <property type="term" value="F:ATP binding"/>
    <property type="evidence" value="ECO:0007669"/>
    <property type="project" value="UniProtKB-KW"/>
</dbReference>
<dbReference type="GO" id="GO:0003887">
    <property type="term" value="F:DNA-directed DNA polymerase activity"/>
    <property type="evidence" value="ECO:0007669"/>
    <property type="project" value="InterPro"/>
</dbReference>
<name>A0A6V7QT40_ANACO</name>
<dbReference type="Gene3D" id="3.40.50.300">
    <property type="entry name" value="P-loop containing nucleotide triphosphate hydrolases"/>
    <property type="match status" value="1"/>
</dbReference>
<reference evidence="10" key="1">
    <citation type="submission" date="2020-07" db="EMBL/GenBank/DDBJ databases">
        <authorList>
            <person name="Lin J."/>
        </authorList>
    </citation>
    <scope>NUCLEOTIDE SEQUENCE</scope>
</reference>
<comment type="similarity">
    <text evidence="1">Belongs to the DnaX/STICHEL family.</text>
</comment>
<dbReference type="CDD" id="cd18137">
    <property type="entry name" value="HLD_clamp_pol_III_gamma_tau"/>
    <property type="match status" value="1"/>
</dbReference>
<evidence type="ECO:0000256" key="3">
    <source>
        <dbReference type="ARBA" id="ARBA00022741"/>
    </source>
</evidence>